<keyword evidence="3" id="KW-1185">Reference proteome</keyword>
<feature type="transmembrane region" description="Helical" evidence="1">
    <location>
        <begin position="27"/>
        <end position="46"/>
    </location>
</feature>
<feature type="transmembrane region" description="Helical" evidence="1">
    <location>
        <begin position="228"/>
        <end position="254"/>
    </location>
</feature>
<proteinExistence type="predicted"/>
<organism evidence="2 3">
    <name type="scientific">Capillimicrobium parvum</name>
    <dbReference type="NCBI Taxonomy" id="2884022"/>
    <lineage>
        <taxon>Bacteria</taxon>
        <taxon>Bacillati</taxon>
        <taxon>Actinomycetota</taxon>
        <taxon>Thermoleophilia</taxon>
        <taxon>Solirubrobacterales</taxon>
        <taxon>Capillimicrobiaceae</taxon>
        <taxon>Capillimicrobium</taxon>
    </lineage>
</organism>
<evidence type="ECO:0000313" key="2">
    <source>
        <dbReference type="EMBL" id="UGS34473.1"/>
    </source>
</evidence>
<dbReference type="Pfam" id="PF06772">
    <property type="entry name" value="LtrA"/>
    <property type="match status" value="1"/>
</dbReference>
<dbReference type="EMBL" id="CP087164">
    <property type="protein sequence ID" value="UGS34473.1"/>
    <property type="molecule type" value="Genomic_DNA"/>
</dbReference>
<keyword evidence="1" id="KW-0472">Membrane</keyword>
<dbReference type="Proteomes" id="UP001162834">
    <property type="component" value="Chromosome"/>
</dbReference>
<dbReference type="PANTHER" id="PTHR36840">
    <property type="entry name" value="BLL5714 PROTEIN"/>
    <property type="match status" value="1"/>
</dbReference>
<evidence type="ECO:0000313" key="3">
    <source>
        <dbReference type="Proteomes" id="UP001162834"/>
    </source>
</evidence>
<dbReference type="AlphaFoldDB" id="A0A9E6XU47"/>
<gene>
    <name evidence="2" type="ORF">DSM104329_00851</name>
</gene>
<sequence>MTNPAAPRTPRLHATLRHDNRVTPLELFFDLVFVLALTQCTALMAHNPTWEGLAQGLLVLGVLWWSWVGYAWLTSVVDPEQVLVRLIVFAAMAAFLVAALCVPEAFGDRGLLFAGAYAIVRFSQLALFHIASGDDPALRRSLRGLTAGTAVGVGLIAAASFADGLLQGGLWALALVLDVGEPFVFGSEGWRFSPGHFAERHGLIVIIALGESIVAIGVGSQVGVDAGVVAAAVLGVAVAAALWWMYFDVVALVAERRLAQAAPGREANEMARDSFSYLHFPMVAGIVLGAVGLKKTLGHVDEPLKLVPAVALLGGLALYLFAHVAFRWRNMHRFSTQRLVTAGVLLALIPAAVELDSLVTLGIVVAVLVGLIVYEMVHFAELRRRVRRELTEEPVA</sequence>
<protein>
    <recommendedName>
        <fullName evidence="4">Low temperature requirement protein A</fullName>
    </recommendedName>
</protein>
<feature type="transmembrane region" description="Helical" evidence="1">
    <location>
        <begin position="306"/>
        <end position="326"/>
    </location>
</feature>
<dbReference type="PANTHER" id="PTHR36840:SF1">
    <property type="entry name" value="BLL5714 PROTEIN"/>
    <property type="match status" value="1"/>
</dbReference>
<feature type="transmembrane region" description="Helical" evidence="1">
    <location>
        <begin position="168"/>
        <end position="190"/>
    </location>
</feature>
<accession>A0A9E6XU47</accession>
<keyword evidence="1" id="KW-0812">Transmembrane</keyword>
<feature type="transmembrane region" description="Helical" evidence="1">
    <location>
        <begin position="359"/>
        <end position="377"/>
    </location>
</feature>
<name>A0A9E6XU47_9ACTN</name>
<evidence type="ECO:0008006" key="4">
    <source>
        <dbReference type="Google" id="ProtNLM"/>
    </source>
</evidence>
<dbReference type="KEGG" id="sbae:DSM104329_00851"/>
<feature type="transmembrane region" description="Helical" evidence="1">
    <location>
        <begin position="338"/>
        <end position="353"/>
    </location>
</feature>
<keyword evidence="1" id="KW-1133">Transmembrane helix</keyword>
<dbReference type="RefSeq" id="WP_259314146.1">
    <property type="nucleotide sequence ID" value="NZ_CP087164.1"/>
</dbReference>
<dbReference type="InterPro" id="IPR010640">
    <property type="entry name" value="Low_temperature_requirement_A"/>
</dbReference>
<feature type="transmembrane region" description="Helical" evidence="1">
    <location>
        <begin position="275"/>
        <end position="294"/>
    </location>
</feature>
<feature type="transmembrane region" description="Helical" evidence="1">
    <location>
        <begin position="111"/>
        <end position="130"/>
    </location>
</feature>
<feature type="transmembrane region" description="Helical" evidence="1">
    <location>
        <begin position="82"/>
        <end position="105"/>
    </location>
</feature>
<feature type="transmembrane region" description="Helical" evidence="1">
    <location>
        <begin position="202"/>
        <end position="222"/>
    </location>
</feature>
<feature type="transmembrane region" description="Helical" evidence="1">
    <location>
        <begin position="142"/>
        <end position="162"/>
    </location>
</feature>
<feature type="transmembrane region" description="Helical" evidence="1">
    <location>
        <begin position="52"/>
        <end position="73"/>
    </location>
</feature>
<reference evidence="2" key="1">
    <citation type="journal article" date="2022" name="Int. J. Syst. Evol. Microbiol.">
        <title>Pseudomonas aegrilactucae sp. nov. and Pseudomonas morbosilactucae sp. nov., pathogens causing bacterial rot of lettuce in Japan.</title>
        <authorList>
            <person name="Sawada H."/>
            <person name="Fujikawa T."/>
            <person name="Satou M."/>
        </authorList>
    </citation>
    <scope>NUCLEOTIDE SEQUENCE</scope>
    <source>
        <strain evidence="2">0166_1</strain>
    </source>
</reference>
<evidence type="ECO:0000256" key="1">
    <source>
        <dbReference type="SAM" id="Phobius"/>
    </source>
</evidence>